<gene>
    <name evidence="2" type="ORF">H8E80_05025</name>
</gene>
<feature type="domain" description="Antitoxin SocA-like Panacea" evidence="1">
    <location>
        <begin position="1"/>
        <end position="108"/>
    </location>
</feature>
<accession>A0A8J6T7X5</accession>
<dbReference type="AlphaFoldDB" id="A0A8J6T7X5"/>
<dbReference type="InterPro" id="IPR025272">
    <property type="entry name" value="SocA_Panacea"/>
</dbReference>
<comment type="caution">
    <text evidence="2">The sequence shown here is derived from an EMBL/GenBank/DDBJ whole genome shotgun (WGS) entry which is preliminary data.</text>
</comment>
<organism evidence="2 3">
    <name type="scientific">Candidatus Desulfaltia bathyphila</name>
    <dbReference type="NCBI Taxonomy" id="2841697"/>
    <lineage>
        <taxon>Bacteria</taxon>
        <taxon>Pseudomonadati</taxon>
        <taxon>Thermodesulfobacteriota</taxon>
        <taxon>Desulfobacteria</taxon>
        <taxon>Desulfobacterales</taxon>
        <taxon>Desulfobacterales incertae sedis</taxon>
        <taxon>Candidatus Desulfaltia</taxon>
    </lineage>
</organism>
<evidence type="ECO:0000313" key="2">
    <source>
        <dbReference type="EMBL" id="MBC8199394.1"/>
    </source>
</evidence>
<sequence>MKLLYFLDFFHFKQAGMSVTGLDYFAWEMGPVPKVLFDELSGNMRPDMKDTINELPPEKFQQIRPKKKFDNKYFSKREMKLLKDISFIFRDTKADDMVESTHLKNEPWDRTLKEKGKFQKIDYMLSIDSEIGSLSYDEAKERVGEISEVYQLFGAD</sequence>
<evidence type="ECO:0000259" key="1">
    <source>
        <dbReference type="Pfam" id="PF13274"/>
    </source>
</evidence>
<dbReference type="Proteomes" id="UP000603545">
    <property type="component" value="Unassembled WGS sequence"/>
</dbReference>
<reference evidence="2 3" key="1">
    <citation type="submission" date="2020-08" db="EMBL/GenBank/DDBJ databases">
        <title>Bridging the membrane lipid divide: bacteria of the FCB group superphylum have the potential to synthesize archaeal ether lipids.</title>
        <authorList>
            <person name="Villanueva L."/>
            <person name="Von Meijenfeldt F.A.B."/>
            <person name="Westbye A.B."/>
            <person name="Yadav S."/>
            <person name="Hopmans E.C."/>
            <person name="Dutilh B.E."/>
            <person name="Sinninghe Damste J.S."/>
        </authorList>
    </citation>
    <scope>NUCLEOTIDE SEQUENCE [LARGE SCALE GENOMIC DNA]</scope>
    <source>
        <strain evidence="2">NIOZ-UU82</strain>
    </source>
</reference>
<proteinExistence type="predicted"/>
<evidence type="ECO:0000313" key="3">
    <source>
        <dbReference type="Proteomes" id="UP000603545"/>
    </source>
</evidence>
<dbReference type="Pfam" id="PF13274">
    <property type="entry name" value="SocA_Panacea"/>
    <property type="match status" value="1"/>
</dbReference>
<dbReference type="EMBL" id="JACNLL010000050">
    <property type="protein sequence ID" value="MBC8199394.1"/>
    <property type="molecule type" value="Genomic_DNA"/>
</dbReference>
<name>A0A8J6T7X5_9BACT</name>
<protein>
    <submittedName>
        <fullName evidence="2">SocA family protein</fullName>
    </submittedName>
</protein>